<keyword evidence="2" id="KW-0677">Repeat</keyword>
<feature type="region of interest" description="Disordered" evidence="6">
    <location>
        <begin position="1194"/>
        <end position="1234"/>
    </location>
</feature>
<sequence>VSDSSVIEMLFKGKSSRLELLIEKIQANKENHVVCEEDIREALGTEGGSSWSSEGQTSPPSSCATPNSATDVPDSELTFTVGATDATPYSCHFCTKAFPRLSYLKKHEQTHSDQMPFRCEFCHRLFKHKRSRDRHIKLHTGDKKYRCNQCEAAFSRSDHLKIHMKTHDNQKPFQCTVCNRGYNTAAALTSHMQNHKKSGDSRSSPPGTTFKCLQCTEVFRKPEDLQGHMVTLHNVEASSTSPASRSPRNLRRPSPSYSTTPRLACMYCTKDNFSTMEALQLHVQAMHGELHSGPSLNGDLHRELLFNHQAGASPSLIAHHLLMSSPPTNSVFPISCNLCTMTFSNIQALNKHILMNHYFQKGVNKDSSVVCCTHCNLQFASVMLFVDHYIMFHSSFGGSLLPSPQVKPTDLSVTKRLNQEDGPQTMKRFKMSENGFSPSSSNGVESTPRTPVSILNHQYDHPGTFLCNQCNAALPDFEAFRKHVKSHIDEAGGLRGLLGGATGHEPRRSPAIGCSHCRAHFPTPEELIQHLFTHFVNTAIEYSCPSCMKPFSKPDDLQKHLIDIHAHHLFRCAICKEMFDSKVAIQVHFAVKHSHETKLYRCNSCSTLPPFHTELEFNLHVRAVHLPQHMVSPKPQLVQLPTQLLSCLFCPMSFGSELELQLHMVIHSKPIHCHLCQEVFHVEFQLDMHMQTHHSNQILNGAEDRERISTPHLKMPKIKNYNSNSNTNSSNNKVDSNKKSETVNNNNNNVSSCDICEQGDFSTEAELAAHRKLVHNIKSTSSGKLSLNCAYCNENCKSRSELENHMKSHSQGSVTAGKHKCNICDEMCPSAAFLAEHKLTHCKVISSTSCTQCKCEITNEDQFYQHLRQHSSNSSSPTTQLVLPSACVICRQTLVSDMEARMHARFHLQQSDNWQCCVCLQGCDRNDLIGGVCKDCYRRHGKSSPTRCPECQLKFETTNALEAHLTTVHRKTYQCIKCQVSFENEREIQLHIASHGGHECRLCLRVYGSPLQLQAHLIEHNFVGCPTFSCYICSAVFTAPQGLQTHMSDHGLSARPFDCHRCSQKFFFRTELDNHRYVVHDEDPNDDRGKNAYYQYMSKIETLETTSLTNLDLNLKDGKLHNKQSPTFMNVKNSLESDNEAYIQEHLKRRLHSCVECDQHFSDAKLLQSHLEKQHSLDNLQVPENISTIKQEIKQEDVDDEEEQIDVGSHQNIDDNLGSKEENLDNPSTENGIN</sequence>
<reference evidence="8" key="1">
    <citation type="submission" date="2015-12" db="EMBL/GenBank/DDBJ databases">
        <title>De novo transcriptome assembly of four potential Pierce s Disease insect vectors from Arizona vineyards.</title>
        <authorList>
            <person name="Tassone E.E."/>
        </authorList>
    </citation>
    <scope>NUCLEOTIDE SEQUENCE</scope>
</reference>
<dbReference type="Pfam" id="PF00096">
    <property type="entry name" value="zf-C2H2"/>
    <property type="match status" value="5"/>
</dbReference>
<feature type="domain" description="C2H2-type" evidence="7">
    <location>
        <begin position="89"/>
        <end position="116"/>
    </location>
</feature>
<feature type="domain" description="C2H2-type" evidence="7">
    <location>
        <begin position="1057"/>
        <end position="1085"/>
    </location>
</feature>
<gene>
    <name evidence="8" type="ORF">g.8580</name>
</gene>
<dbReference type="FunFam" id="3.30.160.60:FF:000483">
    <property type="entry name" value="Zinc finger protein 423"/>
    <property type="match status" value="1"/>
</dbReference>
<accession>A0A1B6DQJ5</accession>
<evidence type="ECO:0000256" key="5">
    <source>
        <dbReference type="PROSITE-ProRule" id="PRU00042"/>
    </source>
</evidence>
<feature type="domain" description="C2H2-type" evidence="7">
    <location>
        <begin position="787"/>
        <end position="810"/>
    </location>
</feature>
<feature type="compositionally biased region" description="Low complexity" evidence="6">
    <location>
        <begin position="718"/>
        <end position="734"/>
    </location>
</feature>
<dbReference type="InterPro" id="IPR036236">
    <property type="entry name" value="Znf_C2H2_sf"/>
</dbReference>
<feature type="domain" description="C2H2-type" evidence="7">
    <location>
        <begin position="210"/>
        <end position="238"/>
    </location>
</feature>
<feature type="domain" description="C2H2-type" evidence="7">
    <location>
        <begin position="465"/>
        <end position="492"/>
    </location>
</feature>
<dbReference type="PANTHER" id="PTHR24379">
    <property type="entry name" value="KRAB AND ZINC FINGER DOMAIN-CONTAINING"/>
    <property type="match status" value="1"/>
</dbReference>
<organism evidence="8">
    <name type="scientific">Clastoptera arizonana</name>
    <name type="common">Arizona spittle bug</name>
    <dbReference type="NCBI Taxonomy" id="38151"/>
    <lineage>
        <taxon>Eukaryota</taxon>
        <taxon>Metazoa</taxon>
        <taxon>Ecdysozoa</taxon>
        <taxon>Arthropoda</taxon>
        <taxon>Hexapoda</taxon>
        <taxon>Insecta</taxon>
        <taxon>Pterygota</taxon>
        <taxon>Neoptera</taxon>
        <taxon>Paraneoptera</taxon>
        <taxon>Hemiptera</taxon>
        <taxon>Auchenorrhyncha</taxon>
        <taxon>Cercopoidea</taxon>
        <taxon>Clastopteridae</taxon>
        <taxon>Clastoptera</taxon>
    </lineage>
</organism>
<dbReference type="PROSITE" id="PS50157">
    <property type="entry name" value="ZINC_FINGER_C2H2_2"/>
    <property type="match status" value="14"/>
</dbReference>
<keyword evidence="1" id="KW-0479">Metal-binding</keyword>
<dbReference type="PANTHER" id="PTHR24379:SF121">
    <property type="entry name" value="C2H2-TYPE DOMAIN-CONTAINING PROTEIN"/>
    <property type="match status" value="1"/>
</dbReference>
<dbReference type="AlphaFoldDB" id="A0A1B6DQJ5"/>
<feature type="domain" description="C2H2-type" evidence="7">
    <location>
        <begin position="671"/>
        <end position="698"/>
    </location>
</feature>
<evidence type="ECO:0000256" key="6">
    <source>
        <dbReference type="SAM" id="MobiDB-lite"/>
    </source>
</evidence>
<keyword evidence="4" id="KW-0862">Zinc</keyword>
<protein>
    <recommendedName>
        <fullName evidence="7">C2H2-type domain-containing protein</fullName>
    </recommendedName>
</protein>
<keyword evidence="3 5" id="KW-0863">Zinc-finger</keyword>
<evidence type="ECO:0000313" key="8">
    <source>
        <dbReference type="EMBL" id="JAS27873.1"/>
    </source>
</evidence>
<feature type="compositionally biased region" description="Low complexity" evidence="6">
    <location>
        <begin position="48"/>
        <end position="62"/>
    </location>
</feature>
<feature type="domain" description="C2H2-type" evidence="7">
    <location>
        <begin position="570"/>
        <end position="598"/>
    </location>
</feature>
<proteinExistence type="predicted"/>
<feature type="region of interest" description="Disordered" evidence="6">
    <location>
        <begin position="45"/>
        <end position="71"/>
    </location>
</feature>
<evidence type="ECO:0000256" key="1">
    <source>
        <dbReference type="ARBA" id="ARBA00022723"/>
    </source>
</evidence>
<feature type="compositionally biased region" description="Polar residues" evidence="6">
    <location>
        <begin position="1225"/>
        <end position="1234"/>
    </location>
</feature>
<dbReference type="GO" id="GO:0008270">
    <property type="term" value="F:zinc ion binding"/>
    <property type="evidence" value="ECO:0007669"/>
    <property type="project" value="UniProtKB-KW"/>
</dbReference>
<feature type="region of interest" description="Disordered" evidence="6">
    <location>
        <begin position="235"/>
        <end position="258"/>
    </location>
</feature>
<feature type="domain" description="C2H2-type" evidence="7">
    <location>
        <begin position="973"/>
        <end position="1000"/>
    </location>
</feature>
<dbReference type="InterPro" id="IPR013087">
    <property type="entry name" value="Znf_C2H2_type"/>
</dbReference>
<feature type="domain" description="C2H2-type" evidence="7">
    <location>
        <begin position="334"/>
        <end position="362"/>
    </location>
</feature>
<evidence type="ECO:0000256" key="2">
    <source>
        <dbReference type="ARBA" id="ARBA00022737"/>
    </source>
</evidence>
<dbReference type="GO" id="GO:0005634">
    <property type="term" value="C:nucleus"/>
    <property type="evidence" value="ECO:0007669"/>
    <property type="project" value="UniProtKB-ARBA"/>
</dbReference>
<feature type="domain" description="C2H2-type" evidence="7">
    <location>
        <begin position="1152"/>
        <end position="1180"/>
    </location>
</feature>
<dbReference type="SMART" id="SM00355">
    <property type="entry name" value="ZnF_C2H2"/>
    <property type="match status" value="26"/>
</dbReference>
<dbReference type="EMBL" id="GEDC01009425">
    <property type="protein sequence ID" value="JAS27873.1"/>
    <property type="molecule type" value="Transcribed_RNA"/>
</dbReference>
<feature type="domain" description="C2H2-type" evidence="7">
    <location>
        <begin position="173"/>
        <end position="200"/>
    </location>
</feature>
<feature type="domain" description="C2H2-type" evidence="7">
    <location>
        <begin position="542"/>
        <end position="566"/>
    </location>
</feature>
<feature type="domain" description="C2H2-type" evidence="7">
    <location>
        <begin position="145"/>
        <end position="172"/>
    </location>
</feature>
<dbReference type="FunFam" id="3.30.160.60:FF:000446">
    <property type="entry name" value="Zinc finger protein"/>
    <property type="match status" value="1"/>
</dbReference>
<evidence type="ECO:0000259" key="7">
    <source>
        <dbReference type="PROSITE" id="PS50157"/>
    </source>
</evidence>
<dbReference type="Gene3D" id="3.30.160.60">
    <property type="entry name" value="Classic Zinc Finger"/>
    <property type="match status" value="10"/>
</dbReference>
<dbReference type="FunFam" id="3.30.160.60:FF:000167">
    <property type="entry name" value="Zinc finger protein 521"/>
    <property type="match status" value="1"/>
</dbReference>
<feature type="domain" description="C2H2-type" evidence="7">
    <location>
        <begin position="117"/>
        <end position="144"/>
    </location>
</feature>
<name>A0A1B6DQJ5_9HEMI</name>
<evidence type="ECO:0000256" key="4">
    <source>
        <dbReference type="ARBA" id="ARBA00022833"/>
    </source>
</evidence>
<feature type="non-terminal residue" evidence="8">
    <location>
        <position position="1"/>
    </location>
</feature>
<feature type="region of interest" description="Disordered" evidence="6">
    <location>
        <begin position="714"/>
        <end position="745"/>
    </location>
</feature>
<feature type="compositionally biased region" description="Low complexity" evidence="6">
    <location>
        <begin position="237"/>
        <end position="258"/>
    </location>
</feature>
<evidence type="ECO:0000256" key="3">
    <source>
        <dbReference type="ARBA" id="ARBA00022771"/>
    </source>
</evidence>
<dbReference type="PROSITE" id="PS00028">
    <property type="entry name" value="ZINC_FINGER_C2H2_1"/>
    <property type="match status" value="18"/>
</dbReference>
<dbReference type="SUPFAM" id="SSF57667">
    <property type="entry name" value="beta-beta-alpha zinc fingers"/>
    <property type="match status" value="5"/>
</dbReference>